<sequence>MATVLGVDHPRDCLVQLSPPVTLVTPRQLLYIPHFNLSVPPSVHISYFAFRSSPCSFLVYGSPPLPPLLVPLISHRPLPQLFFPCSFPSSAPRHPRIGDTSAIAIPVLKASQPISPTSERVASSAPSTPFPVILSLDFPIALRNCKGSSLRLVQEVPSQVSPASLHSAQTISCLSLASPTTPLKRIIYTLPSRNLAPVSFDDRLTDQE</sequence>
<gene>
    <name evidence="1" type="ORF">PDE_09346</name>
</gene>
<dbReference type="Proteomes" id="UP000019376">
    <property type="component" value="Unassembled WGS sequence"/>
</dbReference>
<proteinExistence type="predicted"/>
<organism evidence="1 2">
    <name type="scientific">Penicillium oxalicum (strain 114-2 / CGMCC 5302)</name>
    <name type="common">Penicillium decumbens</name>
    <dbReference type="NCBI Taxonomy" id="933388"/>
    <lineage>
        <taxon>Eukaryota</taxon>
        <taxon>Fungi</taxon>
        <taxon>Dikarya</taxon>
        <taxon>Ascomycota</taxon>
        <taxon>Pezizomycotina</taxon>
        <taxon>Eurotiomycetes</taxon>
        <taxon>Eurotiomycetidae</taxon>
        <taxon>Eurotiales</taxon>
        <taxon>Aspergillaceae</taxon>
        <taxon>Penicillium</taxon>
    </lineage>
</organism>
<accession>S8BGZ4</accession>
<name>S8BGZ4_PENO1</name>
<dbReference type="AlphaFoldDB" id="S8BGZ4"/>
<evidence type="ECO:0000313" key="2">
    <source>
        <dbReference type="Proteomes" id="UP000019376"/>
    </source>
</evidence>
<dbReference type="EMBL" id="KB644415">
    <property type="protein sequence ID" value="EPS34382.1"/>
    <property type="molecule type" value="Genomic_DNA"/>
</dbReference>
<protein>
    <submittedName>
        <fullName evidence="1">Uncharacterized protein</fullName>
    </submittedName>
</protein>
<evidence type="ECO:0000313" key="1">
    <source>
        <dbReference type="EMBL" id="EPS34382.1"/>
    </source>
</evidence>
<dbReference type="HOGENOM" id="CLU_1321289_0_0_1"/>
<keyword evidence="2" id="KW-1185">Reference proteome</keyword>
<reference evidence="1 2" key="1">
    <citation type="journal article" date="2013" name="PLoS ONE">
        <title>Genomic and secretomic analyses reveal unique features of the lignocellulolytic enzyme system of Penicillium decumbens.</title>
        <authorList>
            <person name="Liu G."/>
            <person name="Zhang L."/>
            <person name="Wei X."/>
            <person name="Zou G."/>
            <person name="Qin Y."/>
            <person name="Ma L."/>
            <person name="Li J."/>
            <person name="Zheng H."/>
            <person name="Wang S."/>
            <person name="Wang C."/>
            <person name="Xun L."/>
            <person name="Zhao G.-P."/>
            <person name="Zhou Z."/>
            <person name="Qu Y."/>
        </authorList>
    </citation>
    <scope>NUCLEOTIDE SEQUENCE [LARGE SCALE GENOMIC DNA]</scope>
    <source>
        <strain evidence="2">114-2 / CGMCC 5302</strain>
    </source>
</reference>